<comment type="similarity">
    <text evidence="7">Belongs to the major facilitator superfamily. Drug:H(+) antiporter-3 (DHA3) (TC 2.A.1.21) family.</text>
</comment>
<evidence type="ECO:0000256" key="6">
    <source>
        <dbReference type="ARBA" id="ARBA00023136"/>
    </source>
</evidence>
<evidence type="ECO:0000256" key="4">
    <source>
        <dbReference type="ARBA" id="ARBA00022692"/>
    </source>
</evidence>
<comment type="subcellular location">
    <subcellularLocation>
        <location evidence="1">Cell membrane</location>
        <topology evidence="1">Multi-pass membrane protein</topology>
    </subcellularLocation>
</comment>
<evidence type="ECO:0000313" key="11">
    <source>
        <dbReference type="EMBL" id="CAB4874874.1"/>
    </source>
</evidence>
<feature type="domain" description="Major facilitator superfamily (MFS) profile" evidence="10">
    <location>
        <begin position="69"/>
        <end position="259"/>
    </location>
</feature>
<reference evidence="11" key="1">
    <citation type="submission" date="2020-05" db="EMBL/GenBank/DDBJ databases">
        <authorList>
            <person name="Chiriac C."/>
            <person name="Salcher M."/>
            <person name="Ghai R."/>
            <person name="Kavagutti S V."/>
        </authorList>
    </citation>
    <scope>NUCLEOTIDE SEQUENCE</scope>
</reference>
<protein>
    <recommendedName>
        <fullName evidence="8">Multidrug efflux pump Tap</fullName>
    </recommendedName>
</protein>
<dbReference type="PROSITE" id="PS50850">
    <property type="entry name" value="MFS"/>
    <property type="match status" value="1"/>
</dbReference>
<dbReference type="Gene3D" id="1.20.1250.20">
    <property type="entry name" value="MFS general substrate transporter like domains"/>
    <property type="match status" value="1"/>
</dbReference>
<proteinExistence type="inferred from homology"/>
<dbReference type="EMBL" id="CAFBLV010000160">
    <property type="protein sequence ID" value="CAB4874874.1"/>
    <property type="molecule type" value="Genomic_DNA"/>
</dbReference>
<organism evidence="11">
    <name type="scientific">freshwater metagenome</name>
    <dbReference type="NCBI Taxonomy" id="449393"/>
    <lineage>
        <taxon>unclassified sequences</taxon>
        <taxon>metagenomes</taxon>
        <taxon>ecological metagenomes</taxon>
    </lineage>
</organism>
<evidence type="ECO:0000259" key="10">
    <source>
        <dbReference type="PROSITE" id="PS50850"/>
    </source>
</evidence>
<keyword evidence="2" id="KW-0813">Transport</keyword>
<keyword evidence="3" id="KW-1003">Cell membrane</keyword>
<evidence type="ECO:0000256" key="9">
    <source>
        <dbReference type="SAM" id="Phobius"/>
    </source>
</evidence>
<dbReference type="InterPro" id="IPR020846">
    <property type="entry name" value="MFS_dom"/>
</dbReference>
<feature type="transmembrane region" description="Helical" evidence="9">
    <location>
        <begin position="114"/>
        <end position="135"/>
    </location>
</feature>
<dbReference type="AlphaFoldDB" id="A0A6J7E204"/>
<sequence length="259" mass="26962">MGWTLGPLLGTALIATGGPETVFWAPFALFLAAAVCVAAMRVADAGQQARAERIAAGTEVTGWAGMVRGFSALWRDRLLRTLTIAVLVLAAIYLPTEAVVLPTYFEALGDPASLGIVIAALAGGSAIGAFSYGWLSVRMSRMAITRVVLIGTAASIIPMALLPALPLVVVAAFFLGLCWGPFNPLMSTLVQRRVPADEQGRVYGVQLSVFYAAPPLAMLAVGFSVERFGVSATYLGLAGILAATALLVLLAPGLKEIDD</sequence>
<evidence type="ECO:0000256" key="2">
    <source>
        <dbReference type="ARBA" id="ARBA00022448"/>
    </source>
</evidence>
<dbReference type="PANTHER" id="PTHR23513:SF9">
    <property type="entry name" value="ENTEROBACTIN EXPORTER ENTS"/>
    <property type="match status" value="1"/>
</dbReference>
<dbReference type="SUPFAM" id="SSF103473">
    <property type="entry name" value="MFS general substrate transporter"/>
    <property type="match status" value="1"/>
</dbReference>
<dbReference type="Pfam" id="PF07690">
    <property type="entry name" value="MFS_1"/>
    <property type="match status" value="1"/>
</dbReference>
<evidence type="ECO:0000256" key="1">
    <source>
        <dbReference type="ARBA" id="ARBA00004651"/>
    </source>
</evidence>
<keyword evidence="6 9" id="KW-0472">Membrane</keyword>
<evidence type="ECO:0000256" key="7">
    <source>
        <dbReference type="ARBA" id="ARBA00038075"/>
    </source>
</evidence>
<feature type="transmembrane region" description="Helical" evidence="9">
    <location>
        <begin position="23"/>
        <end position="43"/>
    </location>
</feature>
<keyword evidence="5 9" id="KW-1133">Transmembrane helix</keyword>
<feature type="transmembrane region" description="Helical" evidence="9">
    <location>
        <begin position="78"/>
        <end position="94"/>
    </location>
</feature>
<evidence type="ECO:0000256" key="5">
    <source>
        <dbReference type="ARBA" id="ARBA00022989"/>
    </source>
</evidence>
<keyword evidence="4 9" id="KW-0812">Transmembrane</keyword>
<feature type="transmembrane region" description="Helical" evidence="9">
    <location>
        <begin position="231"/>
        <end position="251"/>
    </location>
</feature>
<dbReference type="PANTHER" id="PTHR23513">
    <property type="entry name" value="INTEGRAL MEMBRANE EFFLUX PROTEIN-RELATED"/>
    <property type="match status" value="1"/>
</dbReference>
<evidence type="ECO:0000256" key="8">
    <source>
        <dbReference type="ARBA" id="ARBA00040914"/>
    </source>
</evidence>
<dbReference type="InterPro" id="IPR011701">
    <property type="entry name" value="MFS"/>
</dbReference>
<dbReference type="GO" id="GO:0022857">
    <property type="term" value="F:transmembrane transporter activity"/>
    <property type="evidence" value="ECO:0007669"/>
    <property type="project" value="InterPro"/>
</dbReference>
<accession>A0A6J7E204</accession>
<feature type="transmembrane region" description="Helical" evidence="9">
    <location>
        <begin position="202"/>
        <end position="225"/>
    </location>
</feature>
<dbReference type="InterPro" id="IPR036259">
    <property type="entry name" value="MFS_trans_sf"/>
</dbReference>
<evidence type="ECO:0000256" key="3">
    <source>
        <dbReference type="ARBA" id="ARBA00022475"/>
    </source>
</evidence>
<dbReference type="GO" id="GO:0005886">
    <property type="term" value="C:plasma membrane"/>
    <property type="evidence" value="ECO:0007669"/>
    <property type="project" value="UniProtKB-SubCell"/>
</dbReference>
<feature type="transmembrane region" description="Helical" evidence="9">
    <location>
        <begin position="147"/>
        <end position="165"/>
    </location>
</feature>
<feature type="transmembrane region" description="Helical" evidence="9">
    <location>
        <begin position="171"/>
        <end position="190"/>
    </location>
</feature>
<gene>
    <name evidence="11" type="ORF">UFOPK3425_00838</name>
</gene>
<name>A0A6J7E204_9ZZZZ</name>